<evidence type="ECO:0000313" key="3">
    <source>
        <dbReference type="EMBL" id="PFH53510.1"/>
    </source>
</evidence>
<dbReference type="EMBL" id="KZ301973">
    <property type="protein sequence ID" value="PFH53510.1"/>
    <property type="molecule type" value="Genomic_DNA"/>
</dbReference>
<evidence type="ECO:0000313" key="4">
    <source>
        <dbReference type="Proteomes" id="UP000242287"/>
    </source>
</evidence>
<feature type="coiled-coil region" evidence="1">
    <location>
        <begin position="33"/>
        <end position="81"/>
    </location>
</feature>
<feature type="region of interest" description="Disordered" evidence="2">
    <location>
        <begin position="137"/>
        <end position="196"/>
    </location>
</feature>
<gene>
    <name evidence="3" type="ORF">AMATHDRAFT_1165</name>
</gene>
<dbReference type="STRING" id="703135.A0A2A9NZJ0"/>
<dbReference type="AlphaFoldDB" id="A0A2A9NZJ0"/>
<evidence type="ECO:0000256" key="1">
    <source>
        <dbReference type="SAM" id="Coils"/>
    </source>
</evidence>
<keyword evidence="4" id="KW-1185">Reference proteome</keyword>
<proteinExistence type="predicted"/>
<protein>
    <submittedName>
        <fullName evidence="3">Uncharacterized protein</fullName>
    </submittedName>
</protein>
<dbReference type="OrthoDB" id="3268221at2759"/>
<keyword evidence="1" id="KW-0175">Coiled coil</keyword>
<sequence length="528" mass="57674">MHPTPSLQQDKVIHETERANAAERKSIQLATLLRTAKDNNLSLQLQLTKAQKELELYRIQLDIAQQEIQKAQEIVARIDQARIHAEEQAARDRTKARKLLERAAINDALQKGREAGYKQGLERGKLLAWSEVLVRHSENREDTQRAHQSGTRSSMSSSNSLHHSAISRSRYAETPDNLQPARPHSAHRHPNSSSPVLNFARSSIVRQPRPVLAASRQPQDIDIRSIPSRNSNHSVSHHMYDIPPDGYIPIMDSHSVISLPPPHELKRPVLTNPLGSGSDLSHEQRGGISLHQYQALTEDMRPAVLAKSERSDLYQRPRSPSITSFGSKSTRISQFEFVRPPSRLQNSVVIAPSEFVVENASPTIDVHHSRNLTSSLSTSGKGRKFVGENLAGSPKYSHIPGSTPMYTAPAGPLHHHTFLSSVMQDKSQVPIPLSISEGEAVNHSAIDSSDASIAINVTPASNSPSYTSGETELGLGLLNASQADATLGVHSGHDSPATDAQTSPIVLPDDQLPPGFVPLSSVPIVTPP</sequence>
<dbReference type="Proteomes" id="UP000242287">
    <property type="component" value="Unassembled WGS sequence"/>
</dbReference>
<feature type="region of interest" description="Disordered" evidence="2">
    <location>
        <begin position="208"/>
        <end position="235"/>
    </location>
</feature>
<name>A0A2A9NZJ0_9AGAR</name>
<accession>A0A2A9NZJ0</accession>
<reference evidence="3 4" key="1">
    <citation type="submission" date="2014-02" db="EMBL/GenBank/DDBJ databases">
        <title>Transposable element dynamics among asymbiotic and ectomycorrhizal Amanita fungi.</title>
        <authorList>
            <consortium name="DOE Joint Genome Institute"/>
            <person name="Hess J."/>
            <person name="Skrede I."/>
            <person name="Wolfe B."/>
            <person name="LaButti K."/>
            <person name="Ohm R.A."/>
            <person name="Grigoriev I.V."/>
            <person name="Pringle A."/>
        </authorList>
    </citation>
    <scope>NUCLEOTIDE SEQUENCE [LARGE SCALE GENOMIC DNA]</scope>
    <source>
        <strain evidence="3 4">SKay4041</strain>
    </source>
</reference>
<evidence type="ECO:0000256" key="2">
    <source>
        <dbReference type="SAM" id="MobiDB-lite"/>
    </source>
</evidence>
<organism evidence="3 4">
    <name type="scientific">Amanita thiersii Skay4041</name>
    <dbReference type="NCBI Taxonomy" id="703135"/>
    <lineage>
        <taxon>Eukaryota</taxon>
        <taxon>Fungi</taxon>
        <taxon>Dikarya</taxon>
        <taxon>Basidiomycota</taxon>
        <taxon>Agaricomycotina</taxon>
        <taxon>Agaricomycetes</taxon>
        <taxon>Agaricomycetidae</taxon>
        <taxon>Agaricales</taxon>
        <taxon>Pluteineae</taxon>
        <taxon>Amanitaceae</taxon>
        <taxon>Amanita</taxon>
    </lineage>
</organism>
<feature type="compositionally biased region" description="Low complexity" evidence="2">
    <location>
        <begin position="149"/>
        <end position="169"/>
    </location>
</feature>